<dbReference type="InterPro" id="IPR015424">
    <property type="entry name" value="PyrdxlP-dep_Trfase"/>
</dbReference>
<dbReference type="PANTHER" id="PTHR43643:SF3">
    <property type="entry name" value="HISTIDINOL-PHOSPHATE AMINOTRANSFERASE"/>
    <property type="match status" value="1"/>
</dbReference>
<dbReference type="Pfam" id="PF00155">
    <property type="entry name" value="Aminotran_1_2"/>
    <property type="match status" value="1"/>
</dbReference>
<dbReference type="CDD" id="cd00609">
    <property type="entry name" value="AAT_like"/>
    <property type="match status" value="1"/>
</dbReference>
<dbReference type="InterPro" id="IPR015422">
    <property type="entry name" value="PyrdxlP-dep_Trfase_small"/>
</dbReference>
<evidence type="ECO:0000256" key="1">
    <source>
        <dbReference type="ARBA" id="ARBA00022576"/>
    </source>
</evidence>
<organism evidence="5 6">
    <name type="scientific">Canibacter oris</name>
    <dbReference type="NCBI Taxonomy" id="1365628"/>
    <lineage>
        <taxon>Bacteria</taxon>
        <taxon>Bacillati</taxon>
        <taxon>Actinomycetota</taxon>
        <taxon>Actinomycetes</taxon>
        <taxon>Micrococcales</taxon>
        <taxon>Microbacteriaceae</taxon>
        <taxon>Canibacter</taxon>
    </lineage>
</organism>
<keyword evidence="2 5" id="KW-0808">Transferase</keyword>
<sequence>MSSKTTPIKIRPEVLAVPGYKQGQAPANLGYKLSSNENPYPPLRVVLEAIADRTDFNRYTAADVTKLRENIAATENERQLCRQSTAAARGGNPLRAATALQQLKPLSAANVHVLGAGSVAILYQLIGATCGPANNYVYPWPSFEAYPLLGTVPGATGKPVPLTAAGSHDLTAMAAAVDDATGAVLLCSPNNPTGPTITAAEFKDFMQQVPRDVMVVLDEAYAEFVTDAAAVDGVSLLHNYPNLVVLRTFAKAQGLAGLRLGYGFAAPEIWAAVSPAAIPMSVNALSEAAALAALSDEGQREITARVATLVQRRAELVQGLTQLGLTVPAAQGNFVWIPAAQLAAAPGAGGEADPPTAYAAQLAAQGILVRPFAGHGVRISVAEAESIPAVLAATATYLRQESV</sequence>
<evidence type="ECO:0000259" key="4">
    <source>
        <dbReference type="Pfam" id="PF00155"/>
    </source>
</evidence>
<evidence type="ECO:0000256" key="3">
    <source>
        <dbReference type="ARBA" id="ARBA00022898"/>
    </source>
</evidence>
<protein>
    <submittedName>
        <fullName evidence="5">Histidinol-phosphate aminotransferase</fullName>
        <ecNumber evidence="5">2.6.1.9</ecNumber>
    </submittedName>
</protein>
<dbReference type="Gene3D" id="3.40.640.10">
    <property type="entry name" value="Type I PLP-dependent aspartate aminotransferase-like (Major domain)"/>
    <property type="match status" value="1"/>
</dbReference>
<accession>A0A840DH94</accession>
<gene>
    <name evidence="5" type="ORF">F5897_000423</name>
</gene>
<reference evidence="5" key="1">
    <citation type="submission" date="2020-08" db="EMBL/GenBank/DDBJ databases">
        <title>Sequencing the genomes of 1000 actinobacteria strains.</title>
        <authorList>
            <person name="Klenk H.-P."/>
        </authorList>
    </citation>
    <scope>NUCLEOTIDE SEQUENCE [LARGE SCALE GENOMIC DNA]</scope>
    <source>
        <strain evidence="5">DSM 27064</strain>
    </source>
</reference>
<name>A0A840DH94_9MICO</name>
<dbReference type="EMBL" id="JACIFD010000003">
    <property type="protein sequence ID" value="MBB4071135.1"/>
    <property type="molecule type" value="Genomic_DNA"/>
</dbReference>
<dbReference type="GO" id="GO:0004400">
    <property type="term" value="F:histidinol-phosphate transaminase activity"/>
    <property type="evidence" value="ECO:0007669"/>
    <property type="project" value="UniProtKB-EC"/>
</dbReference>
<dbReference type="Gene3D" id="3.90.1150.10">
    <property type="entry name" value="Aspartate Aminotransferase, domain 1"/>
    <property type="match status" value="1"/>
</dbReference>
<dbReference type="InterPro" id="IPR050106">
    <property type="entry name" value="HistidinolP_aminotransfase"/>
</dbReference>
<dbReference type="InterPro" id="IPR004839">
    <property type="entry name" value="Aminotransferase_I/II_large"/>
</dbReference>
<keyword evidence="3" id="KW-0663">Pyridoxal phosphate</keyword>
<evidence type="ECO:0000313" key="6">
    <source>
        <dbReference type="Proteomes" id="UP000571183"/>
    </source>
</evidence>
<keyword evidence="1 5" id="KW-0032">Aminotransferase</keyword>
<dbReference type="InterPro" id="IPR015421">
    <property type="entry name" value="PyrdxlP-dep_Trfase_major"/>
</dbReference>
<dbReference type="AlphaFoldDB" id="A0A840DH94"/>
<dbReference type="Proteomes" id="UP000571183">
    <property type="component" value="Unassembled WGS sequence"/>
</dbReference>
<dbReference type="EC" id="2.6.1.9" evidence="5"/>
<dbReference type="GO" id="GO:0030170">
    <property type="term" value="F:pyridoxal phosphate binding"/>
    <property type="evidence" value="ECO:0007669"/>
    <property type="project" value="InterPro"/>
</dbReference>
<proteinExistence type="predicted"/>
<dbReference type="RefSeq" id="WP_183304308.1">
    <property type="nucleotide sequence ID" value="NZ_JACIFD010000003.1"/>
</dbReference>
<keyword evidence="6" id="KW-1185">Reference proteome</keyword>
<evidence type="ECO:0000256" key="2">
    <source>
        <dbReference type="ARBA" id="ARBA00022679"/>
    </source>
</evidence>
<dbReference type="PANTHER" id="PTHR43643">
    <property type="entry name" value="HISTIDINOL-PHOSPHATE AMINOTRANSFERASE 2"/>
    <property type="match status" value="1"/>
</dbReference>
<evidence type="ECO:0000313" key="5">
    <source>
        <dbReference type="EMBL" id="MBB4071135.1"/>
    </source>
</evidence>
<dbReference type="SUPFAM" id="SSF53383">
    <property type="entry name" value="PLP-dependent transferases"/>
    <property type="match status" value="1"/>
</dbReference>
<feature type="domain" description="Aminotransferase class I/classII large" evidence="4">
    <location>
        <begin position="32"/>
        <end position="382"/>
    </location>
</feature>
<comment type="caution">
    <text evidence="5">The sequence shown here is derived from an EMBL/GenBank/DDBJ whole genome shotgun (WGS) entry which is preliminary data.</text>
</comment>